<keyword evidence="1 2" id="KW-0732">Signal</keyword>
<dbReference type="Pfam" id="PF16331">
    <property type="entry name" value="TolA_bind_tri"/>
    <property type="match status" value="1"/>
</dbReference>
<dbReference type="SUPFAM" id="SSF48452">
    <property type="entry name" value="TPR-like"/>
    <property type="match status" value="1"/>
</dbReference>
<feature type="domain" description="Outer membrane lipoprotein BamD-like" evidence="5">
    <location>
        <begin position="166"/>
        <end position="286"/>
    </location>
</feature>
<dbReference type="RefSeq" id="WP_100920629.1">
    <property type="nucleotide sequence ID" value="NZ_CP020370.1"/>
</dbReference>
<name>A0A2K8UBK6_9GAMM</name>
<dbReference type="Gene3D" id="1.20.5.110">
    <property type="match status" value="1"/>
</dbReference>
<evidence type="ECO:0000259" key="5">
    <source>
        <dbReference type="Pfam" id="PF13525"/>
    </source>
</evidence>
<dbReference type="Pfam" id="PF13525">
    <property type="entry name" value="YfiO"/>
    <property type="match status" value="1"/>
</dbReference>
<dbReference type="HAMAP" id="MF_02066">
    <property type="entry name" value="CpoB"/>
    <property type="match status" value="1"/>
</dbReference>
<dbReference type="Gene3D" id="1.25.40.10">
    <property type="entry name" value="Tetratricopeptide repeat domain"/>
    <property type="match status" value="1"/>
</dbReference>
<dbReference type="InterPro" id="IPR014162">
    <property type="entry name" value="CpoB_C"/>
</dbReference>
<dbReference type="KEGG" id="tsy:THSYN_19570"/>
<feature type="coiled-coil region" evidence="2">
    <location>
        <begin position="45"/>
        <end position="79"/>
    </location>
</feature>
<keyword evidence="8" id="KW-1185">Reference proteome</keyword>
<feature type="compositionally biased region" description="Low complexity" evidence="4">
    <location>
        <begin position="136"/>
        <end position="155"/>
    </location>
</feature>
<dbReference type="Proteomes" id="UP000232638">
    <property type="component" value="Chromosome"/>
</dbReference>
<dbReference type="GO" id="GO:0030288">
    <property type="term" value="C:outer membrane-bounded periplasmic space"/>
    <property type="evidence" value="ECO:0007669"/>
    <property type="project" value="UniProtKB-UniRule"/>
</dbReference>
<dbReference type="OrthoDB" id="9768142at2"/>
<organism evidence="7 8">
    <name type="scientific">Candidatus Thiodictyon syntrophicum</name>
    <dbReference type="NCBI Taxonomy" id="1166950"/>
    <lineage>
        <taxon>Bacteria</taxon>
        <taxon>Pseudomonadati</taxon>
        <taxon>Pseudomonadota</taxon>
        <taxon>Gammaproteobacteria</taxon>
        <taxon>Chromatiales</taxon>
        <taxon>Chromatiaceae</taxon>
        <taxon>Thiodictyon</taxon>
    </lineage>
</organism>
<feature type="signal peptide" evidence="2">
    <location>
        <begin position="1"/>
        <end position="24"/>
    </location>
</feature>
<dbReference type="AlphaFoldDB" id="A0A2K8UBK6"/>
<dbReference type="EMBL" id="CP020370">
    <property type="protein sequence ID" value="AUB82925.1"/>
    <property type="molecule type" value="Genomic_DNA"/>
</dbReference>
<feature type="domain" description="YbgF trimerisation" evidence="6">
    <location>
        <begin position="29"/>
        <end position="95"/>
    </location>
</feature>
<evidence type="ECO:0000256" key="2">
    <source>
        <dbReference type="HAMAP-Rule" id="MF_02066"/>
    </source>
</evidence>
<dbReference type="InterPro" id="IPR019734">
    <property type="entry name" value="TPR_rpt"/>
</dbReference>
<evidence type="ECO:0000259" key="6">
    <source>
        <dbReference type="Pfam" id="PF16331"/>
    </source>
</evidence>
<evidence type="ECO:0000313" key="7">
    <source>
        <dbReference type="EMBL" id="AUB82925.1"/>
    </source>
</evidence>
<feature type="repeat" description="TPR" evidence="3">
    <location>
        <begin position="203"/>
        <end position="236"/>
    </location>
</feature>
<keyword evidence="2" id="KW-0131">Cell cycle</keyword>
<keyword evidence="2" id="KW-0574">Periplasm</keyword>
<gene>
    <name evidence="2" type="primary">cpoB</name>
    <name evidence="7" type="ORF">THSYN_19570</name>
</gene>
<comment type="subcellular location">
    <subcellularLocation>
        <location evidence="2">Periplasm</location>
    </subcellularLocation>
</comment>
<feature type="region of interest" description="Disordered" evidence="4">
    <location>
        <begin position="90"/>
        <end position="166"/>
    </location>
</feature>
<evidence type="ECO:0000256" key="3">
    <source>
        <dbReference type="PROSITE-ProRule" id="PRU00339"/>
    </source>
</evidence>
<comment type="similarity">
    <text evidence="2">Belongs to the CpoB family.</text>
</comment>
<keyword evidence="2" id="KW-0132">Cell division</keyword>
<proteinExistence type="inferred from homology"/>
<protein>
    <recommendedName>
        <fullName evidence="2">Cell division coordinator CpoB</fullName>
    </recommendedName>
</protein>
<evidence type="ECO:0000313" key="8">
    <source>
        <dbReference type="Proteomes" id="UP000232638"/>
    </source>
</evidence>
<evidence type="ECO:0000256" key="1">
    <source>
        <dbReference type="ARBA" id="ARBA00022729"/>
    </source>
</evidence>
<dbReference type="PROSITE" id="PS50005">
    <property type="entry name" value="TPR"/>
    <property type="match status" value="1"/>
</dbReference>
<sequence precursor="true">MNHAHPVPLLLTALLASTLIGAAAADPLLEDRVARIERIMDNQSASGLTLQMQQLQQEVQELRGLAETQKFEIQKLQRQLRDQYLDIDSRLGTGKGLDTPAVGTPAVGPAGAAPPPRPGALDLSGKDLKPPVGSETAAPVTAPSPSSPGAVGIPSLPSPETTGGNERDAYRDAFELLKQRKYPDAAAAFTDLMARFPQGQYTDQARYWLAETYYVQRNYPAALAEFDRLVQLNPTSARIPEAMLKIANIQSELDAREQARAAYRLLIAKYPNSTEARLAQTRLQKLGAERTGTEQK</sequence>
<dbReference type="GO" id="GO:0070206">
    <property type="term" value="P:protein trimerization"/>
    <property type="evidence" value="ECO:0007669"/>
    <property type="project" value="InterPro"/>
</dbReference>
<feature type="chain" id="PRO_5015014462" description="Cell division coordinator CpoB" evidence="2">
    <location>
        <begin position="25"/>
        <end position="296"/>
    </location>
</feature>
<dbReference type="InterPro" id="IPR011990">
    <property type="entry name" value="TPR-like_helical_dom_sf"/>
</dbReference>
<feature type="compositionally biased region" description="Low complexity" evidence="4">
    <location>
        <begin position="99"/>
        <end position="111"/>
    </location>
</feature>
<reference evidence="7 8" key="1">
    <citation type="submission" date="2017-03" db="EMBL/GenBank/DDBJ databases">
        <title>Complete genome sequence of Candidatus 'Thiodictyon syntrophicum' sp. nov. strain Cad16T, a photolithoautotroph purple sulfur bacterium isolated from an alpine meromictic lake.</title>
        <authorList>
            <person name="Luedin S.M."/>
            <person name="Pothier J.F."/>
            <person name="Danza F."/>
            <person name="Storelli N."/>
            <person name="Wittwer M."/>
            <person name="Tonolla M."/>
        </authorList>
    </citation>
    <scope>NUCLEOTIDE SEQUENCE [LARGE SCALE GENOMIC DNA]</scope>
    <source>
        <strain evidence="7 8">Cad16T</strain>
    </source>
</reference>
<dbReference type="InterPro" id="IPR034706">
    <property type="entry name" value="CpoB"/>
</dbReference>
<dbReference type="InterPro" id="IPR039565">
    <property type="entry name" value="BamD-like"/>
</dbReference>
<dbReference type="InterPro" id="IPR032519">
    <property type="entry name" value="YbgF_tri"/>
</dbReference>
<dbReference type="GO" id="GO:0043093">
    <property type="term" value="P:FtsZ-dependent cytokinesis"/>
    <property type="evidence" value="ECO:0007669"/>
    <property type="project" value="UniProtKB-UniRule"/>
</dbReference>
<keyword evidence="2" id="KW-0175">Coiled coil</keyword>
<dbReference type="NCBIfam" id="TIGR02795">
    <property type="entry name" value="tol_pal_ybgF"/>
    <property type="match status" value="1"/>
</dbReference>
<evidence type="ECO:0000256" key="4">
    <source>
        <dbReference type="SAM" id="MobiDB-lite"/>
    </source>
</evidence>
<comment type="function">
    <text evidence="2">Mediates coordination of peptidoglycan synthesis and outer membrane constriction during cell division.</text>
</comment>
<accession>A0A2K8UBK6</accession>
<keyword evidence="3" id="KW-0802">TPR repeat</keyword>